<gene>
    <name evidence="1" type="ORF">F0562_031367</name>
</gene>
<evidence type="ECO:0000313" key="1">
    <source>
        <dbReference type="EMBL" id="KAA8533850.1"/>
    </source>
</evidence>
<accession>A0A5J5ATP9</accession>
<sequence>MEHWWLLRCSQGGGGLLAVDHKKFRLETHQTSSEWHSSLRQPRLPVYEVFYCECFCYSFVCYDLITRPLHSVSG</sequence>
<dbReference type="AlphaFoldDB" id="A0A5J5ATP9"/>
<keyword evidence="2" id="KW-1185">Reference proteome</keyword>
<reference evidence="1 2" key="1">
    <citation type="submission" date="2019-09" db="EMBL/GenBank/DDBJ databases">
        <title>A chromosome-level genome assembly of the Chinese tupelo Nyssa sinensis.</title>
        <authorList>
            <person name="Yang X."/>
            <person name="Kang M."/>
            <person name="Yang Y."/>
            <person name="Xiong H."/>
            <person name="Wang M."/>
            <person name="Zhang Z."/>
            <person name="Wang Z."/>
            <person name="Wu H."/>
            <person name="Ma T."/>
            <person name="Liu J."/>
            <person name="Xi Z."/>
        </authorList>
    </citation>
    <scope>NUCLEOTIDE SEQUENCE [LARGE SCALE GENOMIC DNA]</scope>
    <source>
        <strain evidence="1">J267</strain>
        <tissue evidence="1">Leaf</tissue>
    </source>
</reference>
<organism evidence="1 2">
    <name type="scientific">Nyssa sinensis</name>
    <dbReference type="NCBI Taxonomy" id="561372"/>
    <lineage>
        <taxon>Eukaryota</taxon>
        <taxon>Viridiplantae</taxon>
        <taxon>Streptophyta</taxon>
        <taxon>Embryophyta</taxon>
        <taxon>Tracheophyta</taxon>
        <taxon>Spermatophyta</taxon>
        <taxon>Magnoliopsida</taxon>
        <taxon>eudicotyledons</taxon>
        <taxon>Gunneridae</taxon>
        <taxon>Pentapetalae</taxon>
        <taxon>asterids</taxon>
        <taxon>Cornales</taxon>
        <taxon>Nyssaceae</taxon>
        <taxon>Nyssa</taxon>
    </lineage>
</organism>
<proteinExistence type="predicted"/>
<name>A0A5J5ATP9_9ASTE</name>
<dbReference type="Proteomes" id="UP000325577">
    <property type="component" value="Linkage Group LG18"/>
</dbReference>
<protein>
    <submittedName>
        <fullName evidence="1">Uncharacterized protein</fullName>
    </submittedName>
</protein>
<evidence type="ECO:0000313" key="2">
    <source>
        <dbReference type="Proteomes" id="UP000325577"/>
    </source>
</evidence>
<dbReference type="EMBL" id="CM018041">
    <property type="protein sequence ID" value="KAA8533850.1"/>
    <property type="molecule type" value="Genomic_DNA"/>
</dbReference>